<dbReference type="NCBIfam" id="NF003338">
    <property type="entry name" value="PRK04350.1"/>
    <property type="match status" value="1"/>
</dbReference>
<reference evidence="5" key="1">
    <citation type="submission" date="2018-12" db="EMBL/GenBank/DDBJ databases">
        <authorList>
            <person name="Jaffe A."/>
        </authorList>
    </citation>
    <scope>NUCLEOTIDE SEQUENCE</scope>
</reference>
<protein>
    <recommendedName>
        <fullName evidence="3">AMP phosphorylase</fullName>
        <ecNumber evidence="3">2.4.2.57</ecNumber>
    </recommendedName>
</protein>
<dbReference type="Gene3D" id="3.40.1030.10">
    <property type="entry name" value="Nucleoside phosphorylase/phosphoribosyltransferase catalytic domain"/>
    <property type="match status" value="1"/>
</dbReference>
<accession>A0A447IU04</accession>
<dbReference type="InterPro" id="IPR017713">
    <property type="entry name" value="AMP_phosphorylase"/>
</dbReference>
<keyword evidence="2" id="KW-0808">Transferase</keyword>
<dbReference type="GO" id="GO:0004645">
    <property type="term" value="F:1,4-alpha-oligoglucan phosphorylase activity"/>
    <property type="evidence" value="ECO:0007669"/>
    <property type="project" value="InterPro"/>
</dbReference>
<dbReference type="SUPFAM" id="SSF54680">
    <property type="entry name" value="Pyrimidine nucleoside phosphorylase C-terminal domain"/>
    <property type="match status" value="1"/>
</dbReference>
<dbReference type="EC" id="2.4.2.57" evidence="3"/>
<dbReference type="InterPro" id="IPR013466">
    <property type="entry name" value="Thymidine/AMP_Pase"/>
</dbReference>
<dbReference type="GO" id="GO:0006206">
    <property type="term" value="P:pyrimidine nucleobase metabolic process"/>
    <property type="evidence" value="ECO:0007669"/>
    <property type="project" value="InterPro"/>
</dbReference>
<dbReference type="InterPro" id="IPR017459">
    <property type="entry name" value="Glycosyl_Trfase_fam3_N_dom"/>
</dbReference>
<dbReference type="SUPFAM" id="SSF52418">
    <property type="entry name" value="Nucleoside phosphorylase/phosphoribosyltransferase catalytic domain"/>
    <property type="match status" value="1"/>
</dbReference>
<dbReference type="NCBIfam" id="TIGR02645">
    <property type="entry name" value="ARCH_P_rylase"/>
    <property type="match status" value="1"/>
</dbReference>
<dbReference type="Gene3D" id="1.20.970.50">
    <property type="match status" value="1"/>
</dbReference>
<dbReference type="InterPro" id="IPR036320">
    <property type="entry name" value="Glycosyl_Trfase_fam3_N_dom_sf"/>
</dbReference>
<dbReference type="GO" id="GO:0016763">
    <property type="term" value="F:pentosyltransferase activity"/>
    <property type="evidence" value="ECO:0007669"/>
    <property type="project" value="InterPro"/>
</dbReference>
<dbReference type="InterPro" id="IPR035902">
    <property type="entry name" value="Nuc_phospho_transferase"/>
</dbReference>
<dbReference type="AlphaFoldDB" id="A0A447IU04"/>
<name>A0A447IU04_9ARCH</name>
<dbReference type="InterPro" id="IPR000312">
    <property type="entry name" value="Glycosyl_Trfase_fam3"/>
</dbReference>
<evidence type="ECO:0000256" key="2">
    <source>
        <dbReference type="ARBA" id="ARBA00022679"/>
    </source>
</evidence>
<dbReference type="InterPro" id="IPR000053">
    <property type="entry name" value="Thymidine/pyrmidine_PPase"/>
</dbReference>
<keyword evidence="1" id="KW-0328">Glycosyltransferase</keyword>
<dbReference type="Gene3D" id="2.40.40.20">
    <property type="match status" value="1"/>
</dbReference>
<dbReference type="GO" id="GO:0046125">
    <property type="term" value="P:pyrimidine deoxyribonucleoside metabolic process"/>
    <property type="evidence" value="ECO:0007669"/>
    <property type="project" value="InterPro"/>
</dbReference>
<dbReference type="NCBIfam" id="TIGR03327">
    <property type="entry name" value="AMP_phos"/>
    <property type="match status" value="1"/>
</dbReference>
<dbReference type="SMART" id="SM00941">
    <property type="entry name" value="PYNP_C"/>
    <property type="match status" value="1"/>
</dbReference>
<dbReference type="Pfam" id="PF00591">
    <property type="entry name" value="Glycos_transf_3"/>
    <property type="match status" value="1"/>
</dbReference>
<proteinExistence type="predicted"/>
<dbReference type="GO" id="GO:0005829">
    <property type="term" value="C:cytosol"/>
    <property type="evidence" value="ECO:0007669"/>
    <property type="project" value="TreeGrafter"/>
</dbReference>
<dbReference type="PANTHER" id="PTHR10515">
    <property type="entry name" value="THYMIDINE PHOSPHORYLASE"/>
    <property type="match status" value="1"/>
</dbReference>
<evidence type="ECO:0000256" key="1">
    <source>
        <dbReference type="ARBA" id="ARBA00022676"/>
    </source>
</evidence>
<dbReference type="InterPro" id="IPR036566">
    <property type="entry name" value="PYNP-like_C_sf"/>
</dbReference>
<evidence type="ECO:0000256" key="3">
    <source>
        <dbReference type="NCBIfam" id="TIGR03327"/>
    </source>
</evidence>
<dbReference type="InterPro" id="IPR013102">
    <property type="entry name" value="PYNP_C"/>
</dbReference>
<feature type="domain" description="Pyrimidine nucleoside phosphorylase C-terminal" evidence="4">
    <location>
        <begin position="431"/>
        <end position="498"/>
    </location>
</feature>
<gene>
    <name evidence="5" type="primary">deoA</name>
</gene>
<evidence type="ECO:0000259" key="4">
    <source>
        <dbReference type="SMART" id="SM00941"/>
    </source>
</evidence>
<organism evidence="5">
    <name type="scientific">uncultured Nanobdellati archaeon</name>
    <dbReference type="NCBI Taxonomy" id="2219213"/>
    <lineage>
        <taxon>Archaea</taxon>
        <taxon>environmental samples</taxon>
    </lineage>
</organism>
<dbReference type="SUPFAM" id="SSF47648">
    <property type="entry name" value="Nucleoside phosphorylase/phosphoribosyltransferase N-terminal domain"/>
    <property type="match status" value="1"/>
</dbReference>
<sequence length="508" mass="54715">MKIDRYSQEMKAKPFDIEAGKLISVIHEIDAKELGVFPLDRIEITNRKNGKHIVTVVDTTTTMVRENEIGLFKDVQKALGIKKGQGAIVRQSPQPESVALIKKKIKGEALSAEEINEIVQDIAYNKLSEVEASAFMTAAYIQGYDLEETAAMTRALIADGRRLKLKRGAVLDKHSIGGVNGRTTMVIVPIVAAAGCMIPKTSSRSITSAAGTADSMEVLAKVSLPIAKIKKITEKIGGVIAWGGAVELAPADDKIIKIEHPLSLDPEGQVIASVLAKKASVGAQFVVIDLPVGPDMKVNSLEKAEEMAKKFVEIGKRLGMKVEAVITNGAEPCGKTFGAALEAKSVLEILEGKKFDNMAQKSCELAGTLLELAGKTPKGTGFKVAREILQSGKALKKMQEIIKAQGAKILESKKIPRAKFTEKITAEKSGKISGINVRKLIDTARTAGAPVHKLAGLELFVEKGQEIKKGTVLFEIHSENKQKLGLAKKFALESRPIEFGQTIIEKIA</sequence>
<dbReference type="PANTHER" id="PTHR10515:SF0">
    <property type="entry name" value="THYMIDINE PHOSPHORYLASE"/>
    <property type="match status" value="1"/>
</dbReference>
<evidence type="ECO:0000313" key="5">
    <source>
        <dbReference type="EMBL" id="VDS10982.1"/>
    </source>
</evidence>
<dbReference type="Gene3D" id="3.90.1170.30">
    <property type="entry name" value="Pyrimidine nucleoside phosphorylase-like, C-terminal domain"/>
    <property type="match status" value="1"/>
</dbReference>
<dbReference type="Pfam" id="PF02885">
    <property type="entry name" value="Glycos_trans_3N"/>
    <property type="match status" value="1"/>
</dbReference>
<dbReference type="EMBL" id="LR131594">
    <property type="protein sequence ID" value="VDS10982.1"/>
    <property type="molecule type" value="Genomic_DNA"/>
</dbReference>